<reference evidence="1 2" key="1">
    <citation type="submission" date="2016-09" db="EMBL/GenBank/DDBJ databases">
        <title>Draft Genome Sequence of four Alteromonas macleodii strains isolated from copper coupons and grown long-term at elevated copper levels.</title>
        <authorList>
            <person name="Cusick K."/>
            <person name="Dale J."/>
            <person name="Little B."/>
            <person name="Biffinger J."/>
        </authorList>
    </citation>
    <scope>NUCLEOTIDE SEQUENCE [LARGE SCALE GENOMIC DNA]</scope>
    <source>
        <strain evidence="1 2">KCP01</strain>
    </source>
</reference>
<sequence>MTRLKKKLNRIHIPTFEINCPYTNSVNQQTIEVFSTKIPANFEIKKLS</sequence>
<evidence type="ECO:0000313" key="1">
    <source>
        <dbReference type="EMBL" id="OES25759.1"/>
    </source>
</evidence>
<organism evidence="1 2">
    <name type="scientific">Alteromonas macleodii</name>
    <name type="common">Pseudoalteromonas macleodii</name>
    <dbReference type="NCBI Taxonomy" id="28108"/>
    <lineage>
        <taxon>Bacteria</taxon>
        <taxon>Pseudomonadati</taxon>
        <taxon>Pseudomonadota</taxon>
        <taxon>Gammaproteobacteria</taxon>
        <taxon>Alteromonadales</taxon>
        <taxon>Alteromonadaceae</taxon>
        <taxon>Alteromonas/Salinimonas group</taxon>
        <taxon>Alteromonas</taxon>
    </lineage>
</organism>
<dbReference type="Proteomes" id="UP000095392">
    <property type="component" value="Unassembled WGS sequence"/>
</dbReference>
<protein>
    <submittedName>
        <fullName evidence="1">Uncharacterized protein</fullName>
    </submittedName>
</protein>
<dbReference type="AlphaFoldDB" id="A0AB36FSX6"/>
<gene>
    <name evidence="1" type="ORF">BFV95_4277</name>
</gene>
<accession>A0AB36FSX6</accession>
<proteinExistence type="predicted"/>
<evidence type="ECO:0000313" key="2">
    <source>
        <dbReference type="Proteomes" id="UP000095392"/>
    </source>
</evidence>
<name>A0AB36FSX6_ALTMA</name>
<keyword evidence="2" id="KW-1185">Reference proteome</keyword>
<comment type="caution">
    <text evidence="1">The sequence shown here is derived from an EMBL/GenBank/DDBJ whole genome shotgun (WGS) entry which is preliminary data.</text>
</comment>
<dbReference type="EMBL" id="MIPY01000039">
    <property type="protein sequence ID" value="OES25759.1"/>
    <property type="molecule type" value="Genomic_DNA"/>
</dbReference>